<feature type="transmembrane region" description="Helical" evidence="1">
    <location>
        <begin position="43"/>
        <end position="62"/>
    </location>
</feature>
<dbReference type="InterPro" id="IPR002937">
    <property type="entry name" value="Amino_oxidase"/>
</dbReference>
<reference evidence="3" key="1">
    <citation type="submission" date="2020-05" db="EMBL/GenBank/DDBJ databases">
        <authorList>
            <person name="Chiriac C."/>
            <person name="Salcher M."/>
            <person name="Ghai R."/>
            <person name="Kavagutti S V."/>
        </authorList>
    </citation>
    <scope>NUCLEOTIDE SEQUENCE</scope>
</reference>
<name>A0A6J6T204_9ZZZZ</name>
<keyword evidence="1" id="KW-1133">Transmembrane helix</keyword>
<dbReference type="InterPro" id="IPR036188">
    <property type="entry name" value="FAD/NAD-bd_sf"/>
</dbReference>
<accession>A0A6J6T204</accession>
<organism evidence="3">
    <name type="scientific">freshwater metagenome</name>
    <dbReference type="NCBI Taxonomy" id="449393"/>
    <lineage>
        <taxon>unclassified sequences</taxon>
        <taxon>metagenomes</taxon>
        <taxon>ecological metagenomes</taxon>
    </lineage>
</organism>
<evidence type="ECO:0000259" key="2">
    <source>
        <dbReference type="Pfam" id="PF01593"/>
    </source>
</evidence>
<gene>
    <name evidence="3" type="ORF">UFOPK2786_00771</name>
</gene>
<keyword evidence="1" id="KW-0472">Membrane</keyword>
<dbReference type="EMBL" id="CAEZYW010000100">
    <property type="protein sequence ID" value="CAB4740953.1"/>
    <property type="molecule type" value="Genomic_DNA"/>
</dbReference>
<feature type="domain" description="Amine oxidase" evidence="2">
    <location>
        <begin position="84"/>
        <end position="541"/>
    </location>
</feature>
<dbReference type="PANTHER" id="PTHR42923">
    <property type="entry name" value="PROTOPORPHYRINOGEN OXIDASE"/>
    <property type="match status" value="1"/>
</dbReference>
<dbReference type="Pfam" id="PF01593">
    <property type="entry name" value="Amino_oxidase"/>
    <property type="match status" value="1"/>
</dbReference>
<evidence type="ECO:0000256" key="1">
    <source>
        <dbReference type="SAM" id="Phobius"/>
    </source>
</evidence>
<protein>
    <submittedName>
        <fullName evidence="3">Unannotated protein</fullName>
    </submittedName>
</protein>
<dbReference type="InterPro" id="IPR050464">
    <property type="entry name" value="Zeta_carotene_desat/Oxidored"/>
</dbReference>
<dbReference type="AlphaFoldDB" id="A0A6J6T204"/>
<dbReference type="Gene3D" id="3.50.50.60">
    <property type="entry name" value="FAD/NAD(P)-binding domain"/>
    <property type="match status" value="1"/>
</dbReference>
<proteinExistence type="predicted"/>
<keyword evidence="1" id="KW-0812">Transmembrane</keyword>
<dbReference type="GO" id="GO:0016491">
    <property type="term" value="F:oxidoreductase activity"/>
    <property type="evidence" value="ECO:0007669"/>
    <property type="project" value="InterPro"/>
</dbReference>
<dbReference type="SUPFAM" id="SSF54373">
    <property type="entry name" value="FAD-linked reductases, C-terminal domain"/>
    <property type="match status" value="1"/>
</dbReference>
<feature type="transmembrane region" description="Helical" evidence="1">
    <location>
        <begin position="74"/>
        <end position="93"/>
    </location>
</feature>
<dbReference type="SUPFAM" id="SSF51905">
    <property type="entry name" value="FAD/NAD(P)-binding domain"/>
    <property type="match status" value="1"/>
</dbReference>
<dbReference type="PANTHER" id="PTHR42923:SF3">
    <property type="entry name" value="PROTOPORPHYRINOGEN OXIDASE"/>
    <property type="match status" value="1"/>
</dbReference>
<sequence>MTGLDRRAFLAAAVTASVGLGSGLVAGRQWGRTDEGGVDAVDLGLAGAAAGALGISAGLLLGRRSRGPAEGQSIDIVIIGAGVAGTLAAYRLAARYPTKSIAIFESRSRIGGRLWSVPVPPVQHEMAELGGMRTPFQHRETLDLIDELGLSTHPAPAVAPGNFVRLRGTRLRRQEVTHAGQFPYALRPDLASLSPDAFFVRLAEAVGLEDLSKVGADETGEWLDGLSHHGTKLSFITAGELLEAEFGSEGAAFLQDWIGYELADLSASKWLGTVLAVSDAQYMGLDGGMQRIPLTLADRATEAGVSIHLGWRALSITDDPDSSGGLTVHFGHPTESGTRTVRAGTVILAQSGSSMRRLWFNSPILQQSAVLSRALTHLVENDSVKIYLAYDRPWWRDLGLEPGKSVSDGPLRQTIYLQEDPSGASLIMASYSFGRHALRAFPSLEASPTEQDAGRLDDAVIRAVTEALSEMHGVAVPLPIDGRGTHWGDTAVGSDIPLWGPGVEPWKMTKDLIAPIDRRRLFICGDALSLNQGWVLGALQTTAHVLDRL</sequence>
<evidence type="ECO:0000313" key="3">
    <source>
        <dbReference type="EMBL" id="CAB4740953.1"/>
    </source>
</evidence>